<keyword evidence="3 4" id="KW-0436">Ligase</keyword>
<dbReference type="PIRSF" id="PIRSF006630">
    <property type="entry name" value="NADS_GAT"/>
    <property type="match status" value="1"/>
</dbReference>
<dbReference type="UniPathway" id="UPA00253">
    <property type="reaction ID" value="UER00334"/>
</dbReference>
<dbReference type="Pfam" id="PF00795">
    <property type="entry name" value="CN_hydrolase"/>
    <property type="match status" value="1"/>
</dbReference>
<proteinExistence type="inferred from homology"/>
<sequence length="582" mass="67175">MYHNGSIKIELASPNLYVGNPMKNAQSILQILNQSKASFVLFPELCLSNYTAGDLFFDTTFYQEILEALVFIMKYNGFPGVYLLGMPFVLEEIIFNVAIVIQKDKILGIVPKKTIPNYKEFSEKRWFQSGKHLPTQIIDFLGQKVSIGDILFINSQFDIMFGVEICQDLWTIESPSDLLTLNGAHLIFNLSASTEHTGKTILRKMAVLDHSRKQIGGYFYTSSGITELNADTLFSNHKIAAVLGEIIGEKNLSSSDVSLVVDVFVDTIKYQRRIDTTYSDQRIGKKFNFFKSFFTLIESNDYIFEKPFATQPFINFNSSLLEELKLANIIQVSSLKSKINQLEVNIKIILHMTDQLDVFLTLLVLIQSCEHTTYLSRLLIVINTNMFQNKLLLSQLKKFLDQMNIVYIQEDKIKNHIKQEHARNQLPKMILESYNLSDIALGQITYQRYSSDYVYNTNIGISHTFMVELIKFHFDNSTISLNQAIKQIYLQKITEFLTQNIIIEDFILYHHLTNNFTQNKIASLIHQTFDITKTKSLQLVSSYMQRFYQAQNKRQYISSGPKIFAYSLSYRTELKLPIFMKN</sequence>
<dbReference type="EMBL" id="JPSQ01000034">
    <property type="protein sequence ID" value="KND62618.1"/>
    <property type="molecule type" value="Genomic_DNA"/>
</dbReference>
<dbReference type="CDD" id="cd07570">
    <property type="entry name" value="GAT_Gln-NAD-synth"/>
    <property type="match status" value="1"/>
</dbReference>
<dbReference type="OrthoDB" id="9803818at2"/>
<keyword evidence="4" id="KW-0067">ATP-binding</keyword>
<dbReference type="GO" id="GO:0005524">
    <property type="term" value="F:ATP binding"/>
    <property type="evidence" value="ECO:0007669"/>
    <property type="project" value="UniProtKB-UniRule"/>
</dbReference>
<evidence type="ECO:0000313" key="7">
    <source>
        <dbReference type="Proteomes" id="UP000037086"/>
    </source>
</evidence>
<comment type="pathway">
    <text evidence="1 4">Cofactor biosynthesis; NAD(+) biosynthesis; NAD(+) from deamido-NAD(+) (L-Gln route): step 1/1.</text>
</comment>
<dbReference type="InterPro" id="IPR003010">
    <property type="entry name" value="C-N_Hydrolase"/>
</dbReference>
<dbReference type="EC" id="6.3.5.1" evidence="4"/>
<dbReference type="GO" id="GO:0005737">
    <property type="term" value="C:cytoplasm"/>
    <property type="evidence" value="ECO:0007669"/>
    <property type="project" value="InterPro"/>
</dbReference>
<evidence type="ECO:0000259" key="5">
    <source>
        <dbReference type="Pfam" id="PF00795"/>
    </source>
</evidence>
<dbReference type="PANTHER" id="PTHR23090">
    <property type="entry name" value="NH 3 /GLUTAMINE-DEPENDENT NAD + SYNTHETASE"/>
    <property type="match status" value="1"/>
</dbReference>
<gene>
    <name evidence="6" type="primary">nadE</name>
    <name evidence="6" type="ORF">AlmWB_01860</name>
</gene>
<keyword evidence="4" id="KW-0547">Nucleotide-binding</keyword>
<dbReference type="InterPro" id="IPR036526">
    <property type="entry name" value="C-N_Hydrolase_sf"/>
</dbReference>
<evidence type="ECO:0000256" key="2">
    <source>
        <dbReference type="ARBA" id="ARBA00007145"/>
    </source>
</evidence>
<dbReference type="GO" id="GO:0009435">
    <property type="term" value="P:NAD+ biosynthetic process"/>
    <property type="evidence" value="ECO:0007669"/>
    <property type="project" value="UniProtKB-UniRule"/>
</dbReference>
<reference evidence="6 7" key="1">
    <citation type="journal article" date="2015" name="BMC Microbiol.">
        <title>'Candidatus Phytoplasma phoenicium' associated with almond witches'-broom disease: from draft genome to genetic diversity among strain populations.</title>
        <authorList>
            <person name="Quaglino F."/>
            <person name="Kube M."/>
            <person name="Jawhari M."/>
            <person name="Abou-Jawdah Y."/>
            <person name="Siewert C."/>
            <person name="Choueiri E."/>
            <person name="Sobh H."/>
            <person name="Casati P."/>
            <person name="Tedeschi R."/>
            <person name="Molino Lova M."/>
            <person name="Alma A."/>
            <person name="Bianco P.A."/>
        </authorList>
    </citation>
    <scope>NUCLEOTIDE SEQUENCE [LARGE SCALE GENOMIC DNA]</scope>
    <source>
        <strain evidence="6 7">SA213</strain>
    </source>
</reference>
<accession>A0A0L0MJU3</accession>
<dbReference type="RefSeq" id="WP_050337207.1">
    <property type="nucleotide sequence ID" value="NZ_JPSQ01000034.1"/>
</dbReference>
<dbReference type="PANTHER" id="PTHR23090:SF9">
    <property type="entry name" value="GLUTAMINE-DEPENDENT NAD(+) SYNTHETASE"/>
    <property type="match status" value="1"/>
</dbReference>
<dbReference type="InterPro" id="IPR014445">
    <property type="entry name" value="Gln-dep_NAD_synthase"/>
</dbReference>
<dbReference type="GO" id="GO:0003952">
    <property type="term" value="F:NAD+ synthase (glutamine-hydrolyzing) activity"/>
    <property type="evidence" value="ECO:0007669"/>
    <property type="project" value="UniProtKB-UniRule"/>
</dbReference>
<dbReference type="Gene3D" id="1.10.10.1140">
    <property type="entry name" value="Glutamine-dependent NAD+ synthetase, C-terminal domain"/>
    <property type="match status" value="1"/>
</dbReference>
<name>A0A0L0MJU3_9MOLU</name>
<dbReference type="AlphaFoldDB" id="A0A0L0MJU3"/>
<organism evidence="6 7">
    <name type="scientific">Candidatus Phytoplasma phoenicium</name>
    <dbReference type="NCBI Taxonomy" id="198422"/>
    <lineage>
        <taxon>Bacteria</taxon>
        <taxon>Bacillati</taxon>
        <taxon>Mycoplasmatota</taxon>
        <taxon>Mollicutes</taxon>
        <taxon>Acholeplasmatales</taxon>
        <taxon>Acholeplasmataceae</taxon>
        <taxon>Candidatus Phytoplasma</taxon>
        <taxon>16SrIX (Pigeon pea witches'-broom group)</taxon>
    </lineage>
</organism>
<evidence type="ECO:0000256" key="4">
    <source>
        <dbReference type="PIRNR" id="PIRNR006630"/>
    </source>
</evidence>
<comment type="catalytic activity">
    <reaction evidence="4">
        <text>deamido-NAD(+) + L-glutamine + ATP + H2O = L-glutamate + AMP + diphosphate + NAD(+) + H(+)</text>
        <dbReference type="Rhea" id="RHEA:24384"/>
        <dbReference type="ChEBI" id="CHEBI:15377"/>
        <dbReference type="ChEBI" id="CHEBI:15378"/>
        <dbReference type="ChEBI" id="CHEBI:29985"/>
        <dbReference type="ChEBI" id="CHEBI:30616"/>
        <dbReference type="ChEBI" id="CHEBI:33019"/>
        <dbReference type="ChEBI" id="CHEBI:57540"/>
        <dbReference type="ChEBI" id="CHEBI:58359"/>
        <dbReference type="ChEBI" id="CHEBI:58437"/>
        <dbReference type="ChEBI" id="CHEBI:456215"/>
        <dbReference type="EC" id="6.3.5.1"/>
    </reaction>
</comment>
<comment type="caution">
    <text evidence="6">The sequence shown here is derived from an EMBL/GenBank/DDBJ whole genome shotgun (WGS) entry which is preliminary data.</text>
</comment>
<evidence type="ECO:0000256" key="3">
    <source>
        <dbReference type="ARBA" id="ARBA00022598"/>
    </source>
</evidence>
<comment type="similarity">
    <text evidence="2 4">In the C-terminal section; belongs to the NAD synthetase family.</text>
</comment>
<dbReference type="InterPro" id="IPR041856">
    <property type="entry name" value="NAD+_synth_C"/>
</dbReference>
<dbReference type="SUPFAM" id="SSF56317">
    <property type="entry name" value="Carbon-nitrogen hydrolase"/>
    <property type="match status" value="1"/>
</dbReference>
<protein>
    <recommendedName>
        <fullName evidence="4">Glutamine-dependent NAD(+) synthetase</fullName>
        <ecNumber evidence="4">6.3.5.1</ecNumber>
    </recommendedName>
    <alternativeName>
        <fullName evidence="4">NAD(+) synthase [glutamine-hydrolyzing]</fullName>
    </alternativeName>
</protein>
<dbReference type="InterPro" id="IPR003694">
    <property type="entry name" value="NAD_synthase"/>
</dbReference>
<dbReference type="Gene3D" id="3.60.110.10">
    <property type="entry name" value="Carbon-nitrogen hydrolase"/>
    <property type="match status" value="1"/>
</dbReference>
<keyword evidence="7" id="KW-1185">Reference proteome</keyword>
<evidence type="ECO:0000256" key="1">
    <source>
        <dbReference type="ARBA" id="ARBA00005188"/>
    </source>
</evidence>
<feature type="domain" description="CN hydrolase" evidence="5">
    <location>
        <begin position="23"/>
        <end position="199"/>
    </location>
</feature>
<keyword evidence="4" id="KW-0520">NAD</keyword>
<dbReference type="PATRIC" id="fig|198422.3.peg.159"/>
<evidence type="ECO:0000313" key="6">
    <source>
        <dbReference type="EMBL" id="KND62618.1"/>
    </source>
</evidence>
<dbReference type="GO" id="GO:0004359">
    <property type="term" value="F:glutaminase activity"/>
    <property type="evidence" value="ECO:0007669"/>
    <property type="project" value="InterPro"/>
</dbReference>
<dbReference type="Proteomes" id="UP000037086">
    <property type="component" value="Unassembled WGS sequence"/>
</dbReference>